<evidence type="ECO:0000313" key="2">
    <source>
        <dbReference type="Proteomes" id="UP000292282"/>
    </source>
</evidence>
<dbReference type="EMBL" id="PITK01001298">
    <property type="protein sequence ID" value="TBU11256.1"/>
    <property type="molecule type" value="Genomic_DNA"/>
</dbReference>
<keyword evidence="2" id="KW-1185">Reference proteome</keyword>
<comment type="caution">
    <text evidence="1">The sequence shown here is derived from an EMBL/GenBank/DDBJ whole genome shotgun (WGS) entry which is preliminary data.</text>
</comment>
<name>A0A4Q9LSZ0_9MICR</name>
<reference evidence="1 2" key="1">
    <citation type="submission" date="2017-12" db="EMBL/GenBank/DDBJ databases">
        <authorList>
            <person name="Pombert J.-F."/>
            <person name="Haag K.L."/>
            <person name="Ebert D."/>
        </authorList>
    </citation>
    <scope>NUCLEOTIDE SEQUENCE [LARGE SCALE GENOMIC DNA]</scope>
    <source>
        <strain evidence="1">IL-G-3</strain>
    </source>
</reference>
<organism evidence="1 2">
    <name type="scientific">Hamiltosporidium tvaerminnensis</name>
    <dbReference type="NCBI Taxonomy" id="1176355"/>
    <lineage>
        <taxon>Eukaryota</taxon>
        <taxon>Fungi</taxon>
        <taxon>Fungi incertae sedis</taxon>
        <taxon>Microsporidia</taxon>
        <taxon>Dubosqiidae</taxon>
        <taxon>Hamiltosporidium</taxon>
    </lineage>
</organism>
<dbReference type="VEuPathDB" id="MicrosporidiaDB:CWI38_1298p0020"/>
<proteinExistence type="predicted"/>
<protein>
    <submittedName>
        <fullName evidence="1">Uncharacterized protein</fullName>
    </submittedName>
</protein>
<sequence>MSDSFSGKNTHEKKYHFYVDETPECIECENDLLVLEKYLSNNDQERIFANTFEGHSMLAMASMLRINYRRLINGSTATFNVDVSPSTIDRALRETNYATSFRELEVDNDDKNFVFLDEFGVAVVIHLSESAYLSVTPARSRIYHKIHERAINEEDFRLSIKISTSIFVIYNARIHHYLGLNDDEEIASYQIKYLPPYSQFFNLIENAFSV</sequence>
<evidence type="ECO:0000313" key="1">
    <source>
        <dbReference type="EMBL" id="TBU11256.1"/>
    </source>
</evidence>
<dbReference type="AlphaFoldDB" id="A0A4Q9LSZ0"/>
<dbReference type="Proteomes" id="UP000292282">
    <property type="component" value="Unassembled WGS sequence"/>
</dbReference>
<accession>A0A4Q9LSZ0</accession>
<gene>
    <name evidence="1" type="ORF">CWI38_1298p0020</name>
</gene>